<accession>A0A4U9EGM5</accession>
<evidence type="ECO:0000313" key="2">
    <source>
        <dbReference type="EMBL" id="VIO64571.1"/>
    </source>
</evidence>
<proteinExistence type="predicted"/>
<evidence type="ECO:0000313" key="1">
    <source>
        <dbReference type="EMBL" id="CAG2009123.1"/>
    </source>
</evidence>
<sequence length="68" mass="7571">MTLTFLRPASRFGCFFQILIRRLTKGVVSALSLLNALSSVLRAGEYRFLSCMLSSRAFLTLAIPQRGC</sequence>
<dbReference type="AlphaFoldDB" id="A0A4U9EGM5"/>
<dbReference type="EMBL" id="CAJPIJ010000191">
    <property type="protein sequence ID" value="CAG2009123.1"/>
    <property type="molecule type" value="Genomic_DNA"/>
</dbReference>
<dbReference type="Proteomes" id="UP000746612">
    <property type="component" value="Unassembled WGS sequence"/>
</dbReference>
<gene>
    <name evidence="2" type="ORF">FUG_LOCUS580543</name>
    <name evidence="1" type="ORF">MDCFG202_LOCUS579470</name>
</gene>
<dbReference type="EMBL" id="CAAKMV010000207">
    <property type="protein sequence ID" value="VIO64571.1"/>
    <property type="molecule type" value="Genomic_DNA"/>
</dbReference>
<name>A0A4U9EGM5_GIBZA</name>
<reference evidence="2" key="1">
    <citation type="submission" date="2019-04" db="EMBL/GenBank/DDBJ databases">
        <authorList>
            <person name="Melise S."/>
            <person name="Noan J."/>
            <person name="Okalmin O."/>
        </authorList>
    </citation>
    <scope>NUCLEOTIDE SEQUENCE</scope>
    <source>
        <strain evidence="2">FN9</strain>
    </source>
</reference>
<protein>
    <submittedName>
        <fullName evidence="1">Uncharacterized protein</fullName>
    </submittedName>
</protein>
<organism evidence="1 3">
    <name type="scientific">Gibberella zeae</name>
    <name type="common">Wheat head blight fungus</name>
    <name type="synonym">Fusarium graminearum</name>
    <dbReference type="NCBI Taxonomy" id="5518"/>
    <lineage>
        <taxon>Eukaryota</taxon>
        <taxon>Fungi</taxon>
        <taxon>Dikarya</taxon>
        <taxon>Ascomycota</taxon>
        <taxon>Pezizomycotina</taxon>
        <taxon>Sordariomycetes</taxon>
        <taxon>Hypocreomycetidae</taxon>
        <taxon>Hypocreales</taxon>
        <taxon>Nectriaceae</taxon>
        <taxon>Fusarium</taxon>
    </lineage>
</organism>
<reference evidence="1" key="2">
    <citation type="submission" date="2021-03" db="EMBL/GenBank/DDBJ databases">
        <authorList>
            <person name="Alouane T."/>
            <person name="Langin T."/>
            <person name="Bonhomme L."/>
        </authorList>
    </citation>
    <scope>NUCLEOTIDE SEQUENCE</scope>
    <source>
        <strain evidence="1">MDC_Fg202</strain>
    </source>
</reference>
<evidence type="ECO:0000313" key="3">
    <source>
        <dbReference type="Proteomes" id="UP000746612"/>
    </source>
</evidence>